<feature type="domain" description="Aminoglycoside phosphotransferase" evidence="2">
    <location>
        <begin position="101"/>
        <end position="197"/>
    </location>
</feature>
<reference evidence="3 4" key="1">
    <citation type="journal article" date="2014" name="PLoS Genet.">
        <title>Analysis of the Phlebiopsis gigantea genome, transcriptome and secretome provides insight into its pioneer colonization strategies of wood.</title>
        <authorList>
            <person name="Hori C."/>
            <person name="Ishida T."/>
            <person name="Igarashi K."/>
            <person name="Samejima M."/>
            <person name="Suzuki H."/>
            <person name="Master E."/>
            <person name="Ferreira P."/>
            <person name="Ruiz-Duenas F.J."/>
            <person name="Held B."/>
            <person name="Canessa P."/>
            <person name="Larrondo L.F."/>
            <person name="Schmoll M."/>
            <person name="Druzhinina I.S."/>
            <person name="Kubicek C.P."/>
            <person name="Gaskell J.A."/>
            <person name="Kersten P."/>
            <person name="St John F."/>
            <person name="Glasner J."/>
            <person name="Sabat G."/>
            <person name="Splinter BonDurant S."/>
            <person name="Syed K."/>
            <person name="Yadav J."/>
            <person name="Mgbeahuruike A.C."/>
            <person name="Kovalchuk A."/>
            <person name="Asiegbu F.O."/>
            <person name="Lackner G."/>
            <person name="Hoffmeister D."/>
            <person name="Rencoret J."/>
            <person name="Gutierrez A."/>
            <person name="Sun H."/>
            <person name="Lindquist E."/>
            <person name="Barry K."/>
            <person name="Riley R."/>
            <person name="Grigoriev I.V."/>
            <person name="Henrissat B."/>
            <person name="Kues U."/>
            <person name="Berka R.M."/>
            <person name="Martinez A.T."/>
            <person name="Covert S.F."/>
            <person name="Blanchette R.A."/>
            <person name="Cullen D."/>
        </authorList>
    </citation>
    <scope>NUCLEOTIDE SEQUENCE [LARGE SCALE GENOMIC DNA]</scope>
    <source>
        <strain evidence="3 4">11061_1 CR5-6</strain>
    </source>
</reference>
<feature type="compositionally biased region" description="Pro residues" evidence="1">
    <location>
        <begin position="248"/>
        <end position="259"/>
    </location>
</feature>
<dbReference type="Pfam" id="PF01636">
    <property type="entry name" value="APH"/>
    <property type="match status" value="1"/>
</dbReference>
<name>A0A0C3RSL7_PHLG1</name>
<dbReference type="InterPro" id="IPR011009">
    <property type="entry name" value="Kinase-like_dom_sf"/>
</dbReference>
<dbReference type="HOGENOM" id="CLU_026727_0_0_1"/>
<dbReference type="EMBL" id="KN840618">
    <property type="protein sequence ID" value="KIP03406.1"/>
    <property type="molecule type" value="Genomic_DNA"/>
</dbReference>
<dbReference type="SUPFAM" id="SSF56112">
    <property type="entry name" value="Protein kinase-like (PK-like)"/>
    <property type="match status" value="1"/>
</dbReference>
<feature type="compositionally biased region" description="Polar residues" evidence="1">
    <location>
        <begin position="222"/>
        <end position="236"/>
    </location>
</feature>
<dbReference type="InterPro" id="IPR051678">
    <property type="entry name" value="AGP_Transferase"/>
</dbReference>
<keyword evidence="4" id="KW-1185">Reference proteome</keyword>
<feature type="compositionally biased region" description="Low complexity" evidence="1">
    <location>
        <begin position="561"/>
        <end position="580"/>
    </location>
</feature>
<gene>
    <name evidence="3" type="ORF">PHLGIDRAFT_37461</name>
</gene>
<evidence type="ECO:0000313" key="3">
    <source>
        <dbReference type="EMBL" id="KIP03406.1"/>
    </source>
</evidence>
<evidence type="ECO:0000313" key="4">
    <source>
        <dbReference type="Proteomes" id="UP000053257"/>
    </source>
</evidence>
<feature type="region of interest" description="Disordered" evidence="1">
    <location>
        <begin position="220"/>
        <end position="260"/>
    </location>
</feature>
<dbReference type="PANTHER" id="PTHR21310">
    <property type="entry name" value="AMINOGLYCOSIDE PHOSPHOTRANSFERASE-RELATED-RELATED"/>
    <property type="match status" value="1"/>
</dbReference>
<accession>A0A0C3RSL7</accession>
<dbReference type="Gene3D" id="3.90.1200.10">
    <property type="match status" value="1"/>
</dbReference>
<proteinExistence type="predicted"/>
<dbReference type="Proteomes" id="UP000053257">
    <property type="component" value="Unassembled WGS sequence"/>
</dbReference>
<evidence type="ECO:0000256" key="1">
    <source>
        <dbReference type="SAM" id="MobiDB-lite"/>
    </source>
</evidence>
<feature type="region of interest" description="Disordered" evidence="1">
    <location>
        <begin position="541"/>
        <end position="606"/>
    </location>
</feature>
<dbReference type="AlphaFoldDB" id="A0A0C3RSL7"/>
<dbReference type="PANTHER" id="PTHR21310:SF15">
    <property type="entry name" value="AMINOGLYCOSIDE PHOSPHOTRANSFERASE DOMAIN-CONTAINING PROTEIN"/>
    <property type="match status" value="1"/>
</dbReference>
<organism evidence="3 4">
    <name type="scientific">Phlebiopsis gigantea (strain 11061_1 CR5-6)</name>
    <name type="common">White-rot fungus</name>
    <name type="synonym">Peniophora gigantea</name>
    <dbReference type="NCBI Taxonomy" id="745531"/>
    <lineage>
        <taxon>Eukaryota</taxon>
        <taxon>Fungi</taxon>
        <taxon>Dikarya</taxon>
        <taxon>Basidiomycota</taxon>
        <taxon>Agaricomycotina</taxon>
        <taxon>Agaricomycetes</taxon>
        <taxon>Polyporales</taxon>
        <taxon>Phanerochaetaceae</taxon>
        <taxon>Phlebiopsis</taxon>
    </lineage>
</organism>
<evidence type="ECO:0000259" key="2">
    <source>
        <dbReference type="Pfam" id="PF01636"/>
    </source>
</evidence>
<sequence>MVHHGTHFQTSAVSALPTNHPAKLPLVWSWETEHVDRKREAKADAAVHGTAPFQVDRKLLKDIVKERMDADVARIVFLGAGTFHKASITFRTSKTSQANRFQGYLITLVDGQELVARVARRFMPRLKTESEVATMRYLRERTSVPVPVVYHYDSNPFNRLGGEYILMSKAPGVPLAQVFHSMSHTELLTLMENLALLTLPLFAHRFPQIGSLYLGPDPHPTETASVADSSAPTPTATYHIPRTLSMTPLPPAAPAPPPTSEFHVGPIISWPFFGSNRGELAHPHEINRGPWPTTHAYLDACVAREITGVRLENEGKTAPHRLHLDPDEIISSRHHKVGALSGDVSDTSDEWDWEESEAEWDGPGNRMYQDYRRMQRTTFLVAHLQEREEKVRVEMGRFVRMMERLGACLHDPAAAEEFTLDCHDLNLENVFVDPDDPSAITCIIDWESTTTRPLWAAAHVPAFLQSSPFTSKLFRATVEKLAEERRTVAVAGAPRDLAALAADWLHHESAGARLRMAHRCIEWDGWEEGLVESILGPPEQEDDWFRSWDGGTDDDAGDAGAGAETPPSPLTSTSPTLTESVSDSEESVKRASLNGGAGKAKGGRAPALAAKVVALEKEKEKALNATGDFCGGRGGELGRRLEAWLCLNGDAEGRVELPRRWAGDGGGEDGAVAAT</sequence>
<dbReference type="InterPro" id="IPR002575">
    <property type="entry name" value="Aminoglycoside_PTrfase"/>
</dbReference>
<protein>
    <recommendedName>
        <fullName evidence="2">Aminoglycoside phosphotransferase domain-containing protein</fullName>
    </recommendedName>
</protein>
<dbReference type="OrthoDB" id="10003767at2759"/>
<dbReference type="STRING" id="745531.A0A0C3RSL7"/>